<keyword evidence="4" id="KW-0788">Thiol protease</keyword>
<dbReference type="InterPro" id="IPR000064">
    <property type="entry name" value="NLP_P60_dom"/>
</dbReference>
<evidence type="ECO:0000256" key="3">
    <source>
        <dbReference type="ARBA" id="ARBA00022801"/>
    </source>
</evidence>
<dbReference type="SUPFAM" id="SSF54001">
    <property type="entry name" value="Cysteine proteinases"/>
    <property type="match status" value="1"/>
</dbReference>
<protein>
    <recommendedName>
        <fullName evidence="5">NlpC/P60 domain-containing protein</fullName>
    </recommendedName>
</protein>
<dbReference type="AlphaFoldDB" id="A0A9E2BGI2"/>
<evidence type="ECO:0000259" key="5">
    <source>
        <dbReference type="Pfam" id="PF00877"/>
    </source>
</evidence>
<dbReference type="GO" id="GO:0006508">
    <property type="term" value="P:proteolysis"/>
    <property type="evidence" value="ECO:0007669"/>
    <property type="project" value="UniProtKB-KW"/>
</dbReference>
<dbReference type="Gene3D" id="3.90.1720.10">
    <property type="entry name" value="endopeptidase domain like (from Nostoc punctiforme)"/>
    <property type="match status" value="1"/>
</dbReference>
<evidence type="ECO:0000313" key="7">
    <source>
        <dbReference type="Proteomes" id="UP000811545"/>
    </source>
</evidence>
<evidence type="ECO:0000256" key="2">
    <source>
        <dbReference type="ARBA" id="ARBA00022670"/>
    </source>
</evidence>
<feature type="domain" description="NlpC/P60" evidence="5">
    <location>
        <begin position="65"/>
        <end position="139"/>
    </location>
</feature>
<dbReference type="InterPro" id="IPR038765">
    <property type="entry name" value="Papain-like_cys_pep_sf"/>
</dbReference>
<gene>
    <name evidence="6" type="ORF">DDT42_00431</name>
</gene>
<sequence length="144" mass="16891">MTEKEEKKFIEECRSWLGTGWMHAVCVKGFRVDCVHYIIGVAKNMGWIPVDYEPEPYPHDWALHQTESRLVNELHKYCQLVKIENIKIGDLILYKFGKCNSHIAWYLGEGKAIHSAEDTGVEEFNMQTEMLAERTIVMRMRNKK</sequence>
<reference evidence="6 7" key="1">
    <citation type="journal article" date="2021" name="bioRxiv">
        <title>Unique metabolic strategies in Hadean analogues reveal hints for primordial physiology.</title>
        <authorList>
            <person name="Nobu M.K."/>
            <person name="Nakai R."/>
            <person name="Tamazawa S."/>
            <person name="Mori H."/>
            <person name="Toyoda A."/>
            <person name="Ijiri A."/>
            <person name="Suzuki S."/>
            <person name="Kurokawa K."/>
            <person name="Kamagata Y."/>
            <person name="Tamaki H."/>
        </authorList>
    </citation>
    <scope>NUCLEOTIDE SEQUENCE [LARGE SCALE GENOMIC DNA]</scope>
    <source>
        <strain evidence="6">BS525</strain>
    </source>
</reference>
<name>A0A9E2BGI2_PSYF1</name>
<dbReference type="Proteomes" id="UP000811545">
    <property type="component" value="Unassembled WGS sequence"/>
</dbReference>
<keyword evidence="3" id="KW-0378">Hydrolase</keyword>
<organism evidence="6 7">
    <name type="scientific">Psychracetigena formicireducens</name>
    <dbReference type="NCBI Taxonomy" id="2986056"/>
    <lineage>
        <taxon>Bacteria</taxon>
        <taxon>Bacillati</taxon>
        <taxon>Candidatus Lithacetigenota</taxon>
        <taxon>Candidatus Psychracetigena</taxon>
    </lineage>
</organism>
<comment type="caution">
    <text evidence="6">The sequence shown here is derived from an EMBL/GenBank/DDBJ whole genome shotgun (WGS) entry which is preliminary data.</text>
</comment>
<dbReference type="GO" id="GO:0008234">
    <property type="term" value="F:cysteine-type peptidase activity"/>
    <property type="evidence" value="ECO:0007669"/>
    <property type="project" value="UniProtKB-KW"/>
</dbReference>
<comment type="similarity">
    <text evidence="1">Belongs to the peptidase C40 family.</text>
</comment>
<evidence type="ECO:0000256" key="4">
    <source>
        <dbReference type="ARBA" id="ARBA00022807"/>
    </source>
</evidence>
<keyword evidence="2" id="KW-0645">Protease</keyword>
<evidence type="ECO:0000313" key="6">
    <source>
        <dbReference type="EMBL" id="MBT9144589.1"/>
    </source>
</evidence>
<evidence type="ECO:0000256" key="1">
    <source>
        <dbReference type="ARBA" id="ARBA00007074"/>
    </source>
</evidence>
<accession>A0A9E2BGI2</accession>
<dbReference type="Pfam" id="PF00877">
    <property type="entry name" value="NLPC_P60"/>
    <property type="match status" value="1"/>
</dbReference>
<proteinExistence type="inferred from homology"/>
<dbReference type="EMBL" id="QLTW01000013">
    <property type="protein sequence ID" value="MBT9144589.1"/>
    <property type="molecule type" value="Genomic_DNA"/>
</dbReference>